<dbReference type="Proteomes" id="UP000324897">
    <property type="component" value="Chromosome 1"/>
</dbReference>
<dbReference type="AlphaFoldDB" id="A0A5J9V468"/>
<protein>
    <submittedName>
        <fullName evidence="2">Uncharacterized protein</fullName>
    </submittedName>
</protein>
<organism evidence="2 3">
    <name type="scientific">Eragrostis curvula</name>
    <name type="common">weeping love grass</name>
    <dbReference type="NCBI Taxonomy" id="38414"/>
    <lineage>
        <taxon>Eukaryota</taxon>
        <taxon>Viridiplantae</taxon>
        <taxon>Streptophyta</taxon>
        <taxon>Embryophyta</taxon>
        <taxon>Tracheophyta</taxon>
        <taxon>Spermatophyta</taxon>
        <taxon>Magnoliopsida</taxon>
        <taxon>Liliopsida</taxon>
        <taxon>Poales</taxon>
        <taxon>Poaceae</taxon>
        <taxon>PACMAD clade</taxon>
        <taxon>Chloridoideae</taxon>
        <taxon>Eragrostideae</taxon>
        <taxon>Eragrostidinae</taxon>
        <taxon>Eragrostis</taxon>
    </lineage>
</organism>
<evidence type="ECO:0000313" key="2">
    <source>
        <dbReference type="EMBL" id="TVU30140.1"/>
    </source>
</evidence>
<dbReference type="OrthoDB" id="1739634at2759"/>
<proteinExistence type="predicted"/>
<accession>A0A5J9V468</accession>
<name>A0A5J9V468_9POAL</name>
<dbReference type="Gramene" id="TVU30140">
    <property type="protein sequence ID" value="TVU30140"/>
    <property type="gene ID" value="EJB05_21747"/>
</dbReference>
<sequence length="156" mass="16156">MDDLASSVRGDGREAAAADNQQLVTAPTLRAAMVSMLNRRTGHARFRRGPVVAQPHPPSESAAAAKLDKARSCDEGFSASASASSSLPSTTTTLTCVTAGEGSVSNGGRARQVQFPPLASGRSAGEPRCFDRRALSANDAGDGKLQGSRCHCSKKR</sequence>
<reference evidence="2 3" key="1">
    <citation type="journal article" date="2019" name="Sci. Rep.">
        <title>A high-quality genome of Eragrostis curvula grass provides insights into Poaceae evolution and supports new strategies to enhance forage quality.</title>
        <authorList>
            <person name="Carballo J."/>
            <person name="Santos B.A.C.M."/>
            <person name="Zappacosta D."/>
            <person name="Garbus I."/>
            <person name="Selva J.P."/>
            <person name="Gallo C.A."/>
            <person name="Diaz A."/>
            <person name="Albertini E."/>
            <person name="Caccamo M."/>
            <person name="Echenique V."/>
        </authorList>
    </citation>
    <scope>NUCLEOTIDE SEQUENCE [LARGE SCALE GENOMIC DNA]</scope>
    <source>
        <strain evidence="3">cv. Victoria</strain>
        <tissue evidence="2">Leaf</tissue>
    </source>
</reference>
<feature type="region of interest" description="Disordered" evidence="1">
    <location>
        <begin position="40"/>
        <end position="67"/>
    </location>
</feature>
<keyword evidence="3" id="KW-1185">Reference proteome</keyword>
<evidence type="ECO:0000313" key="3">
    <source>
        <dbReference type="Proteomes" id="UP000324897"/>
    </source>
</evidence>
<feature type="region of interest" description="Disordered" evidence="1">
    <location>
        <begin position="100"/>
        <end position="156"/>
    </location>
</feature>
<feature type="non-terminal residue" evidence="2">
    <location>
        <position position="1"/>
    </location>
</feature>
<gene>
    <name evidence="2" type="ORF">EJB05_21747</name>
</gene>
<feature type="region of interest" description="Disordered" evidence="1">
    <location>
        <begin position="1"/>
        <end position="22"/>
    </location>
</feature>
<dbReference type="EMBL" id="RWGY01000011">
    <property type="protein sequence ID" value="TVU30140.1"/>
    <property type="molecule type" value="Genomic_DNA"/>
</dbReference>
<comment type="caution">
    <text evidence="2">The sequence shown here is derived from an EMBL/GenBank/DDBJ whole genome shotgun (WGS) entry which is preliminary data.</text>
</comment>
<evidence type="ECO:0000256" key="1">
    <source>
        <dbReference type="SAM" id="MobiDB-lite"/>
    </source>
</evidence>